<dbReference type="EMBL" id="JANBOI010003353">
    <property type="protein sequence ID" value="KAJ1718560.1"/>
    <property type="molecule type" value="Genomic_DNA"/>
</dbReference>
<comment type="caution">
    <text evidence="1">The sequence shown here is derived from an EMBL/GenBank/DDBJ whole genome shotgun (WGS) entry which is preliminary data.</text>
</comment>
<evidence type="ECO:0008006" key="3">
    <source>
        <dbReference type="Google" id="ProtNLM"/>
    </source>
</evidence>
<dbReference type="Proteomes" id="UP001143981">
    <property type="component" value="Unassembled WGS sequence"/>
</dbReference>
<dbReference type="AlphaFoldDB" id="A0A9W7XUX8"/>
<gene>
    <name evidence="1" type="ORF">LPJ61_006568</name>
</gene>
<name>A0A9W7XUX8_9FUNG</name>
<organism evidence="1 2">
    <name type="scientific">Coemansia biformis</name>
    <dbReference type="NCBI Taxonomy" id="1286918"/>
    <lineage>
        <taxon>Eukaryota</taxon>
        <taxon>Fungi</taxon>
        <taxon>Fungi incertae sedis</taxon>
        <taxon>Zoopagomycota</taxon>
        <taxon>Kickxellomycotina</taxon>
        <taxon>Kickxellomycetes</taxon>
        <taxon>Kickxellales</taxon>
        <taxon>Kickxellaceae</taxon>
        <taxon>Coemansia</taxon>
    </lineage>
</organism>
<reference evidence="1" key="1">
    <citation type="submission" date="2022-07" db="EMBL/GenBank/DDBJ databases">
        <title>Phylogenomic reconstructions and comparative analyses of Kickxellomycotina fungi.</title>
        <authorList>
            <person name="Reynolds N.K."/>
            <person name="Stajich J.E."/>
            <person name="Barry K."/>
            <person name="Grigoriev I.V."/>
            <person name="Crous P."/>
            <person name="Smith M.E."/>
        </authorList>
    </citation>
    <scope>NUCLEOTIDE SEQUENCE</scope>
    <source>
        <strain evidence="1">BCRC 34381</strain>
    </source>
</reference>
<dbReference type="SUPFAM" id="SSF103473">
    <property type="entry name" value="MFS general substrate transporter"/>
    <property type="match status" value="1"/>
</dbReference>
<dbReference type="InterPro" id="IPR036259">
    <property type="entry name" value="MFS_trans_sf"/>
</dbReference>
<proteinExistence type="predicted"/>
<feature type="non-terminal residue" evidence="1">
    <location>
        <position position="136"/>
    </location>
</feature>
<dbReference type="OrthoDB" id="5595173at2759"/>
<evidence type="ECO:0000313" key="2">
    <source>
        <dbReference type="Proteomes" id="UP001143981"/>
    </source>
</evidence>
<sequence>MATHCDNGSEKDGSLSVSEKLVAGVQSDSTGDFGGGANVKTIEEPADLVRRVPGKLSFWTLLVVVLELCERLAYYGATLMFSIYLQEVLGRTKSQSVALNRVNQFMSYATTILGAIVADQWLGKFKTVIIFSIIYL</sequence>
<keyword evidence="2" id="KW-1185">Reference proteome</keyword>
<accession>A0A9W7XUX8</accession>
<dbReference type="PANTHER" id="PTHR11654">
    <property type="entry name" value="OLIGOPEPTIDE TRANSPORTER-RELATED"/>
    <property type="match status" value="1"/>
</dbReference>
<dbReference type="Gene3D" id="1.20.1250.20">
    <property type="entry name" value="MFS general substrate transporter like domains"/>
    <property type="match status" value="1"/>
</dbReference>
<protein>
    <recommendedName>
        <fullName evidence="3">PTR2-domain-containing protein</fullName>
    </recommendedName>
</protein>
<evidence type="ECO:0000313" key="1">
    <source>
        <dbReference type="EMBL" id="KAJ1718560.1"/>
    </source>
</evidence>